<accession>A0A2X1AZL6</accession>
<dbReference type="EMBL" id="UAQM01000028">
    <property type="protein sequence ID" value="SPU46072.1"/>
    <property type="molecule type" value="Genomic_DNA"/>
</dbReference>
<gene>
    <name evidence="1" type="ORF">NCTC11165_02398</name>
</gene>
<sequence length="309" mass="33812">MVHGDAFGRVGGVRLRHHFQRQGGGLDDEVVHRDLDALRLQHLVHLGADSHQLVDLAVDEQGEMRHVLHAVDHTTRHGLLHPIQRDQVVAAVRNAHLRQRQSLARLCGGCSRRRDGGRLSAALACGLHVALDDAAVRTGALDGLQIQAGLGGQTARQRRGEDAAAIVRLRRGRSGRGFSLWSLSLGRFRLSRFGRSFGLLGRRRHGVAGQAGDRGVDLHALGAFRHQNLQHFALIDGFDFHRRLVGLDLGDDVARRDGVADLDVPFGQDALFHRRRQGGHQDIGHAITFFTAATILSTPGRDRASRLAA</sequence>
<name>A0A2X1AZL6_BREDI</name>
<protein>
    <recommendedName>
        <fullName evidence="3">NAD-specific glutamate dehydrogenase</fullName>
    </recommendedName>
</protein>
<dbReference type="AlphaFoldDB" id="A0A2X1AZL6"/>
<evidence type="ECO:0008006" key="3">
    <source>
        <dbReference type="Google" id="ProtNLM"/>
    </source>
</evidence>
<organism evidence="1 2">
    <name type="scientific">Brevundimonas diminuta</name>
    <name type="common">Pseudomonas diminuta</name>
    <dbReference type="NCBI Taxonomy" id="293"/>
    <lineage>
        <taxon>Bacteria</taxon>
        <taxon>Pseudomonadati</taxon>
        <taxon>Pseudomonadota</taxon>
        <taxon>Alphaproteobacteria</taxon>
        <taxon>Caulobacterales</taxon>
        <taxon>Caulobacteraceae</taxon>
        <taxon>Brevundimonas</taxon>
    </lineage>
</organism>
<dbReference type="Proteomes" id="UP000250358">
    <property type="component" value="Unassembled WGS sequence"/>
</dbReference>
<proteinExistence type="predicted"/>
<evidence type="ECO:0000313" key="1">
    <source>
        <dbReference type="EMBL" id="SPU46072.1"/>
    </source>
</evidence>
<reference evidence="1 2" key="1">
    <citation type="submission" date="2018-06" db="EMBL/GenBank/DDBJ databases">
        <authorList>
            <consortium name="Pathogen Informatics"/>
            <person name="Doyle S."/>
        </authorList>
    </citation>
    <scope>NUCLEOTIDE SEQUENCE [LARGE SCALE GENOMIC DNA]</scope>
    <source>
        <strain evidence="1 2">NCTC11165</strain>
    </source>
</reference>
<evidence type="ECO:0000313" key="2">
    <source>
        <dbReference type="Proteomes" id="UP000250358"/>
    </source>
</evidence>